<keyword evidence="4" id="KW-1185">Reference proteome</keyword>
<dbReference type="PROSITE" id="PS51277">
    <property type="entry name" value="BURP"/>
    <property type="match status" value="1"/>
</dbReference>
<gene>
    <name evidence="3" type="ORF">HU200_010724</name>
</gene>
<comment type="caution">
    <text evidence="3">The sequence shown here is derived from an EMBL/GenBank/DDBJ whole genome shotgun (WGS) entry which is preliminary data.</text>
</comment>
<evidence type="ECO:0000313" key="4">
    <source>
        <dbReference type="Proteomes" id="UP000636709"/>
    </source>
</evidence>
<dbReference type="EMBL" id="JACEFO010000744">
    <property type="protein sequence ID" value="KAF8758064.1"/>
    <property type="molecule type" value="Genomic_DNA"/>
</dbReference>
<feature type="signal peptide" evidence="1">
    <location>
        <begin position="1"/>
        <end position="17"/>
    </location>
</feature>
<feature type="chain" id="PRO_5032318645" description="BURP domain-containing protein" evidence="1">
    <location>
        <begin position="18"/>
        <end position="369"/>
    </location>
</feature>
<protein>
    <recommendedName>
        <fullName evidence="2">BURP domain-containing protein</fullName>
    </recommendedName>
</protein>
<dbReference type="Proteomes" id="UP000636709">
    <property type="component" value="Unassembled WGS sequence"/>
</dbReference>
<feature type="domain" description="BURP" evidence="2">
    <location>
        <begin position="150"/>
        <end position="363"/>
    </location>
</feature>
<dbReference type="PANTHER" id="PTHR31236:SF10">
    <property type="entry name" value="BURP DOMAIN-CONTAINING PROTEIN 13"/>
    <property type="match status" value="1"/>
</dbReference>
<keyword evidence="1" id="KW-0732">Signal</keyword>
<dbReference type="GO" id="GO:0009555">
    <property type="term" value="P:pollen development"/>
    <property type="evidence" value="ECO:0007669"/>
    <property type="project" value="TreeGrafter"/>
</dbReference>
<dbReference type="PANTHER" id="PTHR31236">
    <property type="entry name" value="BURP DOMAIN PROTEIN USPL1-LIKE"/>
    <property type="match status" value="1"/>
</dbReference>
<name>A0A835FHS1_9POAL</name>
<evidence type="ECO:0000259" key="2">
    <source>
        <dbReference type="PROSITE" id="PS51277"/>
    </source>
</evidence>
<dbReference type="SMART" id="SM01045">
    <property type="entry name" value="BURP"/>
    <property type="match status" value="1"/>
</dbReference>
<evidence type="ECO:0000256" key="1">
    <source>
        <dbReference type="SAM" id="SignalP"/>
    </source>
</evidence>
<proteinExistence type="predicted"/>
<evidence type="ECO:0000313" key="3">
    <source>
        <dbReference type="EMBL" id="KAF8758064.1"/>
    </source>
</evidence>
<dbReference type="Pfam" id="PF03181">
    <property type="entry name" value="BURP"/>
    <property type="match status" value="1"/>
</dbReference>
<organism evidence="3 4">
    <name type="scientific">Digitaria exilis</name>
    <dbReference type="NCBI Taxonomy" id="1010633"/>
    <lineage>
        <taxon>Eukaryota</taxon>
        <taxon>Viridiplantae</taxon>
        <taxon>Streptophyta</taxon>
        <taxon>Embryophyta</taxon>
        <taxon>Tracheophyta</taxon>
        <taxon>Spermatophyta</taxon>
        <taxon>Magnoliopsida</taxon>
        <taxon>Liliopsida</taxon>
        <taxon>Poales</taxon>
        <taxon>Poaceae</taxon>
        <taxon>PACMAD clade</taxon>
        <taxon>Panicoideae</taxon>
        <taxon>Panicodae</taxon>
        <taxon>Paniceae</taxon>
        <taxon>Anthephorinae</taxon>
        <taxon>Digitaria</taxon>
    </lineage>
</organism>
<dbReference type="AlphaFoldDB" id="A0A835FHS1"/>
<dbReference type="InterPro" id="IPR044816">
    <property type="entry name" value="BURP"/>
</dbReference>
<sequence>MARFAAVLLAAILLVQAGRVTHAAPSTAEVFWRAVLSGSAVPDTVLRLLRSRKGKAEEAEGVARPNAPFNYQNYERSSAPYGYDYKAPSTTVGARDDDDTPFSYDYKPAPTTDDHVTRDDTPFSYSYKAPGEHHHHEDVASATSKTTVVFFHEESVRVGERLAFHFPAASPAPLGLLPRNVADAIPFTTSSLPSVLSLLGVSPSSAQAAAMAETLRTCESPTLSGEAKFCATSLEALVERATSALGTRDVRAVTSTLPRAGAPPQEYTVRAVRRVDGESFVACHDEAYPYTVYRCHGTGPARAYVVEMEGARDGAVVAVATVCHTDTSQWNPEHVSFKLLGTKPGGAPICHLMPYGHILWAKNVKGSPA</sequence>
<accession>A0A835FHS1</accession>
<dbReference type="OrthoDB" id="1909293at2759"/>
<reference evidence="3" key="1">
    <citation type="submission" date="2020-07" db="EMBL/GenBank/DDBJ databases">
        <title>Genome sequence and genetic diversity analysis of an under-domesticated orphan crop, white fonio (Digitaria exilis).</title>
        <authorList>
            <person name="Bennetzen J.L."/>
            <person name="Chen S."/>
            <person name="Ma X."/>
            <person name="Wang X."/>
            <person name="Yssel A.E.J."/>
            <person name="Chaluvadi S.R."/>
            <person name="Johnson M."/>
            <person name="Gangashetty P."/>
            <person name="Hamidou F."/>
            <person name="Sanogo M.D."/>
            <person name="Zwaenepoel A."/>
            <person name="Wallace J."/>
            <person name="Van De Peer Y."/>
            <person name="Van Deynze A."/>
        </authorList>
    </citation>
    <scope>NUCLEOTIDE SEQUENCE</scope>
    <source>
        <tissue evidence="3">Leaves</tissue>
    </source>
</reference>
<dbReference type="InterPro" id="IPR004873">
    <property type="entry name" value="BURP_dom"/>
</dbReference>